<dbReference type="AlphaFoldDB" id="A0A401FJK0"/>
<dbReference type="InterPro" id="IPR004360">
    <property type="entry name" value="Glyas_Fos-R_dOase_dom"/>
</dbReference>
<evidence type="ECO:0000313" key="3">
    <source>
        <dbReference type="Proteomes" id="UP000286974"/>
    </source>
</evidence>
<evidence type="ECO:0000259" key="1">
    <source>
        <dbReference type="Pfam" id="PF00903"/>
    </source>
</evidence>
<keyword evidence="3" id="KW-1185">Reference proteome</keyword>
<dbReference type="InterPro" id="IPR029068">
    <property type="entry name" value="Glyas_Bleomycin-R_OHBP_Dase"/>
</dbReference>
<reference evidence="2 3" key="1">
    <citation type="submission" date="2017-11" db="EMBL/GenBank/DDBJ databases">
        <title>Draft Genome Sequence of Lactobacillus curieae NBRC 111893 isolated from Koso, a Japanese sugar-Vegetable Fermented Beverage.</title>
        <authorList>
            <person name="Chiou T.Y."/>
            <person name="Oshima K."/>
            <person name="Suda W."/>
            <person name="Hattori M."/>
            <person name="Takahashi T."/>
        </authorList>
    </citation>
    <scope>NUCLEOTIDE SEQUENCE [LARGE SCALE GENOMIC DNA]</scope>
    <source>
        <strain evidence="2 3">NBRC111893</strain>
    </source>
</reference>
<dbReference type="Gene3D" id="3.10.180.10">
    <property type="entry name" value="2,3-Dihydroxybiphenyl 1,2-Dioxygenase, domain 1"/>
    <property type="match status" value="1"/>
</dbReference>
<feature type="domain" description="Glyoxalase/fosfomycin resistance/dioxygenase" evidence="1">
    <location>
        <begin position="10"/>
        <end position="40"/>
    </location>
</feature>
<sequence>MTNKPYPINFSHIGLSVPDINKAVEFYTKVMGWYVVMDPSKVTEDDSAIGIMSTEVFGAGWGELQHRPSNHRRWHRY</sequence>
<gene>
    <name evidence="2" type="ORF">NBRC111893_685</name>
</gene>
<dbReference type="Pfam" id="PF00903">
    <property type="entry name" value="Glyoxalase"/>
    <property type="match status" value="1"/>
</dbReference>
<evidence type="ECO:0000313" key="2">
    <source>
        <dbReference type="EMBL" id="GAY72539.1"/>
    </source>
</evidence>
<dbReference type="EMBL" id="BEXA01000001">
    <property type="protein sequence ID" value="GAY72539.1"/>
    <property type="molecule type" value="Genomic_DNA"/>
</dbReference>
<proteinExistence type="predicted"/>
<name>A0A401FJK0_9LACO</name>
<dbReference type="Proteomes" id="UP000286974">
    <property type="component" value="Unassembled WGS sequence"/>
</dbReference>
<dbReference type="SUPFAM" id="SSF54593">
    <property type="entry name" value="Glyoxalase/Bleomycin resistance protein/Dihydroxybiphenyl dioxygenase"/>
    <property type="match status" value="1"/>
</dbReference>
<organism evidence="2 3">
    <name type="scientific">Lentilactobacillus kosonis</name>
    <dbReference type="NCBI Taxonomy" id="2810561"/>
    <lineage>
        <taxon>Bacteria</taxon>
        <taxon>Bacillati</taxon>
        <taxon>Bacillota</taxon>
        <taxon>Bacilli</taxon>
        <taxon>Lactobacillales</taxon>
        <taxon>Lactobacillaceae</taxon>
        <taxon>Lentilactobacillus</taxon>
    </lineage>
</organism>
<protein>
    <submittedName>
        <fullName evidence="2">Glyoxalase family protein</fullName>
    </submittedName>
</protein>
<accession>A0A401FJK0</accession>
<comment type="caution">
    <text evidence="2">The sequence shown here is derived from an EMBL/GenBank/DDBJ whole genome shotgun (WGS) entry which is preliminary data.</text>
</comment>
<dbReference type="RefSeq" id="WP_261341418.1">
    <property type="nucleotide sequence ID" value="NZ_BEXA01000001.1"/>
</dbReference>